<comment type="similarity">
    <text evidence="1">Belongs to the ATP-dependent AMP-binding enzyme family.</text>
</comment>
<dbReference type="EC" id="6.2.1.3" evidence="3"/>
<dbReference type="SUPFAM" id="SSF56801">
    <property type="entry name" value="Acetyl-CoA synthetase-like"/>
    <property type="match status" value="1"/>
</dbReference>
<dbReference type="InterPro" id="IPR042099">
    <property type="entry name" value="ANL_N_sf"/>
</dbReference>
<accession>A0A6N4W601</accession>
<dbReference type="PANTHER" id="PTHR43767:SF1">
    <property type="entry name" value="NONRIBOSOMAL PEPTIDE SYNTHASE PES1 (EUROFUNG)-RELATED"/>
    <property type="match status" value="1"/>
</dbReference>
<keyword evidence="12" id="KW-1185">Reference proteome</keyword>
<dbReference type="InterPro" id="IPR045851">
    <property type="entry name" value="AMP-bd_C_sf"/>
</dbReference>
<proteinExistence type="inferred from homology"/>
<gene>
    <name evidence="11" type="ORF">MANY_08740</name>
</gene>
<dbReference type="Pfam" id="PF00501">
    <property type="entry name" value="AMP-binding"/>
    <property type="match status" value="1"/>
</dbReference>
<feature type="domain" description="AMP-dependent synthetase/ligase" evidence="9">
    <location>
        <begin position="14"/>
        <end position="400"/>
    </location>
</feature>
<evidence type="ECO:0000256" key="5">
    <source>
        <dbReference type="ARBA" id="ARBA00069710"/>
    </source>
</evidence>
<evidence type="ECO:0000256" key="4">
    <source>
        <dbReference type="ARBA" id="ARBA00036813"/>
    </source>
</evidence>
<dbReference type="InterPro" id="IPR050237">
    <property type="entry name" value="ATP-dep_AMP-bd_enzyme"/>
</dbReference>
<dbReference type="InterPro" id="IPR025110">
    <property type="entry name" value="AMP-bd_C"/>
</dbReference>
<sequence>MLDSAVPNLLVDGFRNWAASEPDSTALVYFDTPMSVAALDAATDALAVGLAANGLRSGDRVALYLQNVPQYVMGLLGIWKAGGIAVAINPILTPAEVGKLLADCAPRFVIALDELCSAECMGVFAAAGVDMVLSTSPFDWAHAVDERVLGGDRRAIPPGSVDLLDFLRRWMGEGPNPVLIDPYGVAVITYTSGTTGVPKGALNTHRNIACGAATYVRAFELAGRDTILGIAPLFHVTGLSGHIGCALAARAPLVLCYRFQPQLVLELIRRHQVTFTVAALTVFIALTEAMAEAGSGGTMSTLTKVASGGAPVAAAVVERFEATFGPYIRNVYGMTETTAPVFVVPDRTRAPQEPHTGALSVGTAVEGVQARVLDEDGQDVPSGVVGEIAVRGPQIVPGYWRNPDATTAAFRDGWLLTGDVGYIDDEGWFFLVDRKKDMIIASGYKVWPREVEDVLYEHEAVLEAAVVGRPDPYRGETVAAFVSLRAGKHVEPEDLVAFCRQRLAAYKIPRLVQIVGSVPKTATGKVMRRILRNDPPSS</sequence>
<name>A0A6N4W601_9MYCO</name>
<comment type="catalytic activity">
    <reaction evidence="4">
        <text>a long-chain fatty acid + ATP + CoA = a long-chain fatty acyl-CoA + AMP + diphosphate</text>
        <dbReference type="Rhea" id="RHEA:15421"/>
        <dbReference type="ChEBI" id="CHEBI:30616"/>
        <dbReference type="ChEBI" id="CHEBI:33019"/>
        <dbReference type="ChEBI" id="CHEBI:57287"/>
        <dbReference type="ChEBI" id="CHEBI:57560"/>
        <dbReference type="ChEBI" id="CHEBI:83139"/>
        <dbReference type="ChEBI" id="CHEBI:456215"/>
        <dbReference type="EC" id="6.2.1.3"/>
    </reaction>
</comment>
<dbReference type="AlphaFoldDB" id="A0A6N4W601"/>
<feature type="domain" description="AMP-binding enzyme C-terminal" evidence="10">
    <location>
        <begin position="450"/>
        <end position="525"/>
    </location>
</feature>
<dbReference type="InterPro" id="IPR000873">
    <property type="entry name" value="AMP-dep_synth/lig_dom"/>
</dbReference>
<dbReference type="RefSeq" id="WP_281356966.1">
    <property type="nucleotide sequence ID" value="NZ_AP022620.1"/>
</dbReference>
<evidence type="ECO:0000256" key="2">
    <source>
        <dbReference type="ARBA" id="ARBA00022598"/>
    </source>
</evidence>
<organism evidence="11 12">
    <name type="scientific">Mycolicibacterium anyangense</name>
    <dbReference type="NCBI Taxonomy" id="1431246"/>
    <lineage>
        <taxon>Bacteria</taxon>
        <taxon>Bacillati</taxon>
        <taxon>Actinomycetota</taxon>
        <taxon>Actinomycetes</taxon>
        <taxon>Mycobacteriales</taxon>
        <taxon>Mycobacteriaceae</taxon>
        <taxon>Mycolicibacterium</taxon>
    </lineage>
</organism>
<reference evidence="11 12" key="1">
    <citation type="journal article" date="2019" name="Emerg. Microbes Infect.">
        <title>Comprehensive subspecies identification of 175 nontuberculous mycobacteria species based on 7547 genomic profiles.</title>
        <authorList>
            <person name="Matsumoto Y."/>
            <person name="Kinjo T."/>
            <person name="Motooka D."/>
            <person name="Nabeya D."/>
            <person name="Jung N."/>
            <person name="Uechi K."/>
            <person name="Horii T."/>
            <person name="Iida T."/>
            <person name="Fujita J."/>
            <person name="Nakamura S."/>
        </authorList>
    </citation>
    <scope>NUCLEOTIDE SEQUENCE [LARGE SCALE GENOMIC DNA]</scope>
    <source>
        <strain evidence="11 12">JCM 30275</strain>
    </source>
</reference>
<dbReference type="PROSITE" id="PS00455">
    <property type="entry name" value="AMP_BINDING"/>
    <property type="match status" value="1"/>
</dbReference>
<dbReference type="PANTHER" id="PTHR43767">
    <property type="entry name" value="LONG-CHAIN-FATTY-ACID--COA LIGASE"/>
    <property type="match status" value="1"/>
</dbReference>
<dbReference type="Gene3D" id="3.40.50.12780">
    <property type="entry name" value="N-terminal domain of ligase-like"/>
    <property type="match status" value="1"/>
</dbReference>
<protein>
    <recommendedName>
        <fullName evidence="5">Long-chain-fatty-acid--CoA ligase FadD13</fullName>
        <ecNumber evidence="3">6.2.1.3</ecNumber>
    </recommendedName>
    <alternativeName>
        <fullName evidence="6">Fatty acyl-CoA ligase</fullName>
    </alternativeName>
    <alternativeName>
        <fullName evidence="8">Fatty acyl-CoA synthetase</fullName>
    </alternativeName>
    <alternativeName>
        <fullName evidence="7">Very-long-chain fatty-acyl-CoA synthetase</fullName>
    </alternativeName>
</protein>
<dbReference type="InterPro" id="IPR020845">
    <property type="entry name" value="AMP-binding_CS"/>
</dbReference>
<dbReference type="EMBL" id="AP022620">
    <property type="protein sequence ID" value="BBZ75537.1"/>
    <property type="molecule type" value="Genomic_DNA"/>
</dbReference>
<dbReference type="Proteomes" id="UP000467249">
    <property type="component" value="Chromosome"/>
</dbReference>
<evidence type="ECO:0000256" key="1">
    <source>
        <dbReference type="ARBA" id="ARBA00006432"/>
    </source>
</evidence>
<evidence type="ECO:0000313" key="12">
    <source>
        <dbReference type="Proteomes" id="UP000467249"/>
    </source>
</evidence>
<dbReference type="FunFam" id="3.30.300.30:FF:000008">
    <property type="entry name" value="2,3-dihydroxybenzoate-AMP ligase"/>
    <property type="match status" value="1"/>
</dbReference>
<evidence type="ECO:0000259" key="9">
    <source>
        <dbReference type="Pfam" id="PF00501"/>
    </source>
</evidence>
<dbReference type="GO" id="GO:0004467">
    <property type="term" value="F:long-chain fatty acid-CoA ligase activity"/>
    <property type="evidence" value="ECO:0007669"/>
    <property type="project" value="UniProtKB-EC"/>
</dbReference>
<dbReference type="Pfam" id="PF13193">
    <property type="entry name" value="AMP-binding_C"/>
    <property type="match status" value="1"/>
</dbReference>
<evidence type="ECO:0000256" key="6">
    <source>
        <dbReference type="ARBA" id="ARBA00076959"/>
    </source>
</evidence>
<keyword evidence="2 11" id="KW-0436">Ligase</keyword>
<evidence type="ECO:0000259" key="10">
    <source>
        <dbReference type="Pfam" id="PF13193"/>
    </source>
</evidence>
<dbReference type="KEGG" id="many:MANY_08740"/>
<dbReference type="Gene3D" id="3.30.300.30">
    <property type="match status" value="1"/>
</dbReference>
<evidence type="ECO:0000256" key="3">
    <source>
        <dbReference type="ARBA" id="ARBA00026121"/>
    </source>
</evidence>
<evidence type="ECO:0000256" key="8">
    <source>
        <dbReference type="ARBA" id="ARBA00083882"/>
    </source>
</evidence>
<evidence type="ECO:0000313" key="11">
    <source>
        <dbReference type="EMBL" id="BBZ75537.1"/>
    </source>
</evidence>
<evidence type="ECO:0000256" key="7">
    <source>
        <dbReference type="ARBA" id="ARBA00080667"/>
    </source>
</evidence>